<keyword evidence="2 4" id="KW-0238">DNA-binding</keyword>
<feature type="domain" description="HTH tetR-type" evidence="5">
    <location>
        <begin position="12"/>
        <end position="72"/>
    </location>
</feature>
<dbReference type="GO" id="GO:0000976">
    <property type="term" value="F:transcription cis-regulatory region binding"/>
    <property type="evidence" value="ECO:0007669"/>
    <property type="project" value="TreeGrafter"/>
</dbReference>
<dbReference type="InterPro" id="IPR050109">
    <property type="entry name" value="HTH-type_TetR-like_transc_reg"/>
</dbReference>
<dbReference type="Gene3D" id="1.10.357.10">
    <property type="entry name" value="Tetracycline Repressor, domain 2"/>
    <property type="match status" value="1"/>
</dbReference>
<dbReference type="PROSITE" id="PS50977">
    <property type="entry name" value="HTH_TETR_2"/>
    <property type="match status" value="1"/>
</dbReference>
<evidence type="ECO:0000256" key="2">
    <source>
        <dbReference type="ARBA" id="ARBA00023125"/>
    </source>
</evidence>
<dbReference type="InterPro" id="IPR036271">
    <property type="entry name" value="Tet_transcr_reg_TetR-rel_C_sf"/>
</dbReference>
<evidence type="ECO:0000256" key="3">
    <source>
        <dbReference type="ARBA" id="ARBA00023163"/>
    </source>
</evidence>
<evidence type="ECO:0000313" key="7">
    <source>
        <dbReference type="Proteomes" id="UP000095210"/>
    </source>
</evidence>
<evidence type="ECO:0000313" key="6">
    <source>
        <dbReference type="EMBL" id="AOS66168.1"/>
    </source>
</evidence>
<evidence type="ECO:0000256" key="1">
    <source>
        <dbReference type="ARBA" id="ARBA00023015"/>
    </source>
</evidence>
<name>A0AAC9HVD9_9PSEU</name>
<reference evidence="7" key="1">
    <citation type="submission" date="2016-03" db="EMBL/GenBank/DDBJ databases">
        <title>Complete genome sequence of the type strain Actinoalloteichus hymeniacidonis DSM 45092.</title>
        <authorList>
            <person name="Schaffert L."/>
            <person name="Albersmeier A."/>
            <person name="Winkler A."/>
            <person name="Kalinowski J."/>
            <person name="Zotchev S."/>
            <person name="Ruckert C."/>
        </authorList>
    </citation>
    <scope>NUCLEOTIDE SEQUENCE [LARGE SCALE GENOMIC DNA]</scope>
    <source>
        <strain evidence="7">HPA177(T) (DSM 45092(T))</strain>
    </source>
</reference>
<dbReference type="Pfam" id="PF13305">
    <property type="entry name" value="TetR_C_33"/>
    <property type="match status" value="1"/>
</dbReference>
<keyword evidence="3" id="KW-0804">Transcription</keyword>
<dbReference type="PRINTS" id="PR00455">
    <property type="entry name" value="HTHTETR"/>
</dbReference>
<sequence length="252" mass="28470">MTEITRRERLRAATELEIREHARQLLVDQGQHAVTLRAIARELGVTAPALYRYYNSREDLLRQVGDDICLRLAAELTTAIERVDTSDLPGRVLAACRRLRTWALEHPKEFELVFASRHTRADSDPSCTVPDQFGQIFLALVANIVTTEAPMPAQERFPPELEAELIVARTAVVESMAGLDIVVPPQMLELTAVYALLNWWIRVYGHVALEVFGRFPFAVNNAERLFESMLTELVQDMAFLQESTDQQAGSHD</sequence>
<evidence type="ECO:0000256" key="4">
    <source>
        <dbReference type="PROSITE-ProRule" id="PRU00335"/>
    </source>
</evidence>
<dbReference type="InterPro" id="IPR009057">
    <property type="entry name" value="Homeodomain-like_sf"/>
</dbReference>
<gene>
    <name evidence="6" type="ORF">TL08_27000</name>
</gene>
<keyword evidence="7" id="KW-1185">Reference proteome</keyword>
<accession>A0AAC9HVD9</accession>
<dbReference type="KEGG" id="ahm:TL08_27000"/>
<dbReference type="SUPFAM" id="SSF48498">
    <property type="entry name" value="Tetracyclin repressor-like, C-terminal domain"/>
    <property type="match status" value="1"/>
</dbReference>
<dbReference type="InterPro" id="IPR025996">
    <property type="entry name" value="MT1864/Rv1816-like_C"/>
</dbReference>
<protein>
    <submittedName>
        <fullName evidence="6">Transcriptional regulator, TetR family</fullName>
    </submittedName>
</protein>
<dbReference type="GO" id="GO:0003700">
    <property type="term" value="F:DNA-binding transcription factor activity"/>
    <property type="evidence" value="ECO:0007669"/>
    <property type="project" value="TreeGrafter"/>
</dbReference>
<evidence type="ECO:0000259" key="5">
    <source>
        <dbReference type="PROSITE" id="PS50977"/>
    </source>
</evidence>
<dbReference type="PANTHER" id="PTHR30055:SF243">
    <property type="entry name" value="HTH-TYPE TRANSCRIPTIONAL REGULATOR RV1816"/>
    <property type="match status" value="1"/>
</dbReference>
<dbReference type="SUPFAM" id="SSF46689">
    <property type="entry name" value="Homeodomain-like"/>
    <property type="match status" value="1"/>
</dbReference>
<dbReference type="PANTHER" id="PTHR30055">
    <property type="entry name" value="HTH-TYPE TRANSCRIPTIONAL REGULATOR RUTR"/>
    <property type="match status" value="1"/>
</dbReference>
<dbReference type="InterPro" id="IPR001647">
    <property type="entry name" value="HTH_TetR"/>
</dbReference>
<dbReference type="RefSeq" id="WP_069853051.1">
    <property type="nucleotide sequence ID" value="NZ_CP014859.1"/>
</dbReference>
<keyword evidence="1" id="KW-0805">Transcription regulation</keyword>
<dbReference type="Pfam" id="PF00440">
    <property type="entry name" value="TetR_N"/>
    <property type="match status" value="1"/>
</dbReference>
<proteinExistence type="predicted"/>
<dbReference type="AlphaFoldDB" id="A0AAC9HVD9"/>
<organism evidence="6 7">
    <name type="scientific">Actinoalloteichus hymeniacidonis</name>
    <dbReference type="NCBI Taxonomy" id="340345"/>
    <lineage>
        <taxon>Bacteria</taxon>
        <taxon>Bacillati</taxon>
        <taxon>Actinomycetota</taxon>
        <taxon>Actinomycetes</taxon>
        <taxon>Pseudonocardiales</taxon>
        <taxon>Pseudonocardiaceae</taxon>
        <taxon>Actinoalloteichus</taxon>
    </lineage>
</organism>
<dbReference type="Proteomes" id="UP000095210">
    <property type="component" value="Chromosome"/>
</dbReference>
<feature type="DNA-binding region" description="H-T-H motif" evidence="4">
    <location>
        <begin position="35"/>
        <end position="54"/>
    </location>
</feature>
<dbReference type="EMBL" id="CP014859">
    <property type="protein sequence ID" value="AOS66168.1"/>
    <property type="molecule type" value="Genomic_DNA"/>
</dbReference>